<dbReference type="SMART" id="SM00849">
    <property type="entry name" value="Lactamase_B"/>
    <property type="match status" value="1"/>
</dbReference>
<comment type="similarity">
    <text evidence="3 7">Belongs to the metallo-beta-lactamase superfamily. Glyoxalase II family.</text>
</comment>
<evidence type="ECO:0000256" key="1">
    <source>
        <dbReference type="ARBA" id="ARBA00001623"/>
    </source>
</evidence>
<dbReference type="InterPro" id="IPR032282">
    <property type="entry name" value="HAGH_C"/>
</dbReference>
<dbReference type="Proteomes" id="UP001203338">
    <property type="component" value="Unassembled WGS sequence"/>
</dbReference>
<accession>A0ABT0PEN4</accession>
<feature type="binding site" evidence="7">
    <location>
        <position position="133"/>
    </location>
    <ligand>
        <name>Zn(2+)</name>
        <dbReference type="ChEBI" id="CHEBI:29105"/>
        <label>2</label>
    </ligand>
</feature>
<dbReference type="EC" id="3.1.2.6" evidence="7"/>
<keyword evidence="5 7" id="KW-0378">Hydrolase</keyword>
<dbReference type="InterPro" id="IPR035680">
    <property type="entry name" value="Clx_II_MBL"/>
</dbReference>
<evidence type="ECO:0000256" key="2">
    <source>
        <dbReference type="ARBA" id="ARBA00004963"/>
    </source>
</evidence>
<dbReference type="Pfam" id="PF00753">
    <property type="entry name" value="Lactamase_B"/>
    <property type="match status" value="1"/>
</dbReference>
<dbReference type="PANTHER" id="PTHR43705:SF1">
    <property type="entry name" value="HYDROXYACYLGLUTATHIONE HYDROLASE GLOB"/>
    <property type="match status" value="1"/>
</dbReference>
<evidence type="ECO:0000256" key="6">
    <source>
        <dbReference type="ARBA" id="ARBA00022833"/>
    </source>
</evidence>
<keyword evidence="6 7" id="KW-0862">Zinc</keyword>
<dbReference type="InterPro" id="IPR036866">
    <property type="entry name" value="RibonucZ/Hydroxyglut_hydro"/>
</dbReference>
<dbReference type="HAMAP" id="MF_01374">
    <property type="entry name" value="Glyoxalase_2"/>
    <property type="match status" value="1"/>
</dbReference>
<dbReference type="EMBL" id="JAMFLX010000008">
    <property type="protein sequence ID" value="MCL6269838.1"/>
    <property type="molecule type" value="Genomic_DNA"/>
</dbReference>
<feature type="binding site" evidence="7">
    <location>
        <position position="57"/>
    </location>
    <ligand>
        <name>Zn(2+)</name>
        <dbReference type="ChEBI" id="CHEBI:29105"/>
        <label>1</label>
    </ligand>
</feature>
<comment type="caution">
    <text evidence="9">The sequence shown here is derived from an EMBL/GenBank/DDBJ whole genome shotgun (WGS) entry which is preliminary data.</text>
</comment>
<evidence type="ECO:0000313" key="10">
    <source>
        <dbReference type="Proteomes" id="UP001203338"/>
    </source>
</evidence>
<protein>
    <recommendedName>
        <fullName evidence="7">Hydroxyacylglutathione hydrolase</fullName>
        <ecNumber evidence="7">3.1.2.6</ecNumber>
    </recommendedName>
    <alternativeName>
        <fullName evidence="7">Glyoxalase II</fullName>
        <shortName evidence="7">Glx II</shortName>
    </alternativeName>
</protein>
<proteinExistence type="inferred from homology"/>
<comment type="catalytic activity">
    <reaction evidence="1 7">
        <text>an S-(2-hydroxyacyl)glutathione + H2O = a 2-hydroxy carboxylate + glutathione + H(+)</text>
        <dbReference type="Rhea" id="RHEA:21864"/>
        <dbReference type="ChEBI" id="CHEBI:15377"/>
        <dbReference type="ChEBI" id="CHEBI:15378"/>
        <dbReference type="ChEBI" id="CHEBI:57925"/>
        <dbReference type="ChEBI" id="CHEBI:58896"/>
        <dbReference type="ChEBI" id="CHEBI:71261"/>
        <dbReference type="EC" id="3.1.2.6"/>
    </reaction>
</comment>
<name>A0ABT0PEN4_9GAMM</name>
<feature type="binding site" evidence="7">
    <location>
        <position position="171"/>
    </location>
    <ligand>
        <name>Zn(2+)</name>
        <dbReference type="ChEBI" id="CHEBI:29105"/>
        <label>2</label>
    </ligand>
</feature>
<feature type="binding site" evidence="7">
    <location>
        <position position="55"/>
    </location>
    <ligand>
        <name>Zn(2+)</name>
        <dbReference type="ChEBI" id="CHEBI:29105"/>
        <label>1</label>
    </ligand>
</feature>
<keyword evidence="10" id="KW-1185">Reference proteome</keyword>
<keyword evidence="4 7" id="KW-0479">Metal-binding</keyword>
<reference evidence="9 10" key="1">
    <citation type="submission" date="2022-05" db="EMBL/GenBank/DDBJ databases">
        <authorList>
            <person name="Park J.-S."/>
        </authorList>
    </citation>
    <scope>NUCLEOTIDE SEQUENCE [LARGE SCALE GENOMIC DNA]</scope>
    <source>
        <strain evidence="9 10">2012CJ34-2</strain>
    </source>
</reference>
<dbReference type="Gene3D" id="3.60.15.10">
    <property type="entry name" value="Ribonuclease Z/Hydroxyacylglutathione hydrolase-like"/>
    <property type="match status" value="1"/>
</dbReference>
<sequence>MISITGLPAFNDNYIWMLVDSKSQSCFVVDPGDGEVVLRACQEQGLTLKGILLTHHHADHTGGVARLTSLDDISVYGPAKESIKGITQKLSEGDIITILGHDLAIFDTPGHTAGHISYFGHWQDHEPVLFCGDTLFAGGCGRLFEGTPAQMRESLTKLSNLPDNTLVYCAHEYTQANLNFARAVEPENTDLQERYQQVLTLREQSRPTVPSRIVDERKTNPFLRADVELVRKAAEIQSGQTLSSADETFAAVRRWKDTF</sequence>
<dbReference type="SUPFAM" id="SSF56281">
    <property type="entry name" value="Metallo-hydrolase/oxidoreductase"/>
    <property type="match status" value="1"/>
</dbReference>
<feature type="binding site" evidence="7">
    <location>
        <position position="59"/>
    </location>
    <ligand>
        <name>Zn(2+)</name>
        <dbReference type="ChEBI" id="CHEBI:29105"/>
        <label>2</label>
    </ligand>
</feature>
<evidence type="ECO:0000259" key="8">
    <source>
        <dbReference type="SMART" id="SM00849"/>
    </source>
</evidence>
<dbReference type="InterPro" id="IPR050110">
    <property type="entry name" value="Glyoxalase_II_hydrolase"/>
</dbReference>
<comment type="function">
    <text evidence="7">Thiolesterase that catalyzes the hydrolysis of S-D-lactoyl-glutathione to form glutathione and D-lactic acid.</text>
</comment>
<feature type="binding site" evidence="7">
    <location>
        <position position="133"/>
    </location>
    <ligand>
        <name>Zn(2+)</name>
        <dbReference type="ChEBI" id="CHEBI:29105"/>
        <label>1</label>
    </ligand>
</feature>
<dbReference type="InterPro" id="IPR001279">
    <property type="entry name" value="Metallo-B-lactamas"/>
</dbReference>
<feature type="domain" description="Metallo-beta-lactamase" evidence="8">
    <location>
        <begin position="12"/>
        <end position="171"/>
    </location>
</feature>
<feature type="binding site" evidence="7">
    <location>
        <position position="111"/>
    </location>
    <ligand>
        <name>Zn(2+)</name>
        <dbReference type="ChEBI" id="CHEBI:29105"/>
        <label>1</label>
    </ligand>
</feature>
<comment type="cofactor">
    <cofactor evidence="7">
        <name>Zn(2+)</name>
        <dbReference type="ChEBI" id="CHEBI:29105"/>
    </cofactor>
    <text evidence="7">Binds 2 Zn(2+) ions per subunit.</text>
</comment>
<comment type="pathway">
    <text evidence="2 7">Secondary metabolite metabolism; methylglyoxal degradation; (R)-lactate from methylglyoxal: step 2/2.</text>
</comment>
<dbReference type="RefSeq" id="WP_249698936.1">
    <property type="nucleotide sequence ID" value="NZ_JAMFLX010000008.1"/>
</dbReference>
<dbReference type="PIRSF" id="PIRSF005457">
    <property type="entry name" value="Glx"/>
    <property type="match status" value="1"/>
</dbReference>
<organism evidence="9 10">
    <name type="scientific">Parendozoicomonas callyspongiae</name>
    <dbReference type="NCBI Taxonomy" id="2942213"/>
    <lineage>
        <taxon>Bacteria</taxon>
        <taxon>Pseudomonadati</taxon>
        <taxon>Pseudomonadota</taxon>
        <taxon>Gammaproteobacteria</taxon>
        <taxon>Oceanospirillales</taxon>
        <taxon>Endozoicomonadaceae</taxon>
        <taxon>Parendozoicomonas</taxon>
    </lineage>
</organism>
<comment type="subunit">
    <text evidence="7">Monomer.</text>
</comment>
<dbReference type="CDD" id="cd07723">
    <property type="entry name" value="hydroxyacylglutathione_hydrolase_MBL-fold"/>
    <property type="match status" value="1"/>
</dbReference>
<feature type="binding site" evidence="7">
    <location>
        <position position="60"/>
    </location>
    <ligand>
        <name>Zn(2+)</name>
        <dbReference type="ChEBI" id="CHEBI:29105"/>
        <label>2</label>
    </ligand>
</feature>
<evidence type="ECO:0000256" key="4">
    <source>
        <dbReference type="ARBA" id="ARBA00022723"/>
    </source>
</evidence>
<evidence type="ECO:0000313" key="9">
    <source>
        <dbReference type="EMBL" id="MCL6269838.1"/>
    </source>
</evidence>
<dbReference type="Pfam" id="PF16123">
    <property type="entry name" value="HAGH_C"/>
    <property type="match status" value="1"/>
</dbReference>
<evidence type="ECO:0000256" key="3">
    <source>
        <dbReference type="ARBA" id="ARBA00006759"/>
    </source>
</evidence>
<gene>
    <name evidence="7 9" type="primary">gloB</name>
    <name evidence="9" type="ORF">M3P05_07775</name>
</gene>
<dbReference type="InterPro" id="IPR017782">
    <property type="entry name" value="Hydroxyacylglutathione_Hdrlase"/>
</dbReference>
<dbReference type="NCBIfam" id="TIGR03413">
    <property type="entry name" value="GSH_gloB"/>
    <property type="match status" value="1"/>
</dbReference>
<evidence type="ECO:0000256" key="5">
    <source>
        <dbReference type="ARBA" id="ARBA00022801"/>
    </source>
</evidence>
<dbReference type="PANTHER" id="PTHR43705">
    <property type="entry name" value="HYDROXYACYLGLUTATHIONE HYDROLASE"/>
    <property type="match status" value="1"/>
</dbReference>
<evidence type="ECO:0000256" key="7">
    <source>
        <dbReference type="HAMAP-Rule" id="MF_01374"/>
    </source>
</evidence>
<dbReference type="GO" id="GO:0004416">
    <property type="term" value="F:hydroxyacylglutathione hydrolase activity"/>
    <property type="evidence" value="ECO:0007669"/>
    <property type="project" value="UniProtKB-EC"/>
</dbReference>